<dbReference type="AlphaFoldDB" id="A0AAU7ASV0"/>
<evidence type="ECO:0008006" key="2">
    <source>
        <dbReference type="Google" id="ProtNLM"/>
    </source>
</evidence>
<dbReference type="RefSeq" id="WP_354701247.1">
    <property type="nucleotide sequence ID" value="NZ_CP114014.1"/>
</dbReference>
<reference evidence="1" key="1">
    <citation type="submission" date="2022-12" db="EMBL/GenBank/DDBJ databases">
        <title>Paraconexibacter alkalitolerans sp. nov. and Baekduia alba sp. nov., isolated from soil and emended description of the genera Paraconexibacter (Chun et al., 2020) and Baekduia (An et al., 2020).</title>
        <authorList>
            <person name="Vieira S."/>
            <person name="Huber K.J."/>
            <person name="Geppert A."/>
            <person name="Wolf J."/>
            <person name="Neumann-Schaal M."/>
            <person name="Muesken M."/>
            <person name="Overmann J."/>
        </authorList>
    </citation>
    <scope>NUCLEOTIDE SEQUENCE</scope>
    <source>
        <strain evidence="1">AEG42_29</strain>
    </source>
</reference>
<evidence type="ECO:0000313" key="1">
    <source>
        <dbReference type="EMBL" id="XAY04720.1"/>
    </source>
</evidence>
<dbReference type="KEGG" id="parq:DSM112329_01556"/>
<proteinExistence type="predicted"/>
<name>A0AAU7ASV0_9ACTN</name>
<accession>A0AAU7ASV0</accession>
<dbReference type="InterPro" id="IPR036527">
    <property type="entry name" value="SCP2_sterol-bd_dom_sf"/>
</dbReference>
<dbReference type="SUPFAM" id="SSF55718">
    <property type="entry name" value="SCP-like"/>
    <property type="match status" value="1"/>
</dbReference>
<dbReference type="Gene3D" id="3.30.1050.10">
    <property type="entry name" value="SCP2 sterol-binding domain"/>
    <property type="match status" value="1"/>
</dbReference>
<gene>
    <name evidence="1" type="ORF">DSM112329_01556</name>
</gene>
<dbReference type="EMBL" id="CP114014">
    <property type="protein sequence ID" value="XAY04720.1"/>
    <property type="molecule type" value="Genomic_DNA"/>
</dbReference>
<sequence length="143" mass="16257">MATTASFQSAAEFRTVLDRVFTMMSEDPEIGPRLHAADVPQRFAFPDLDLVVNIRATYDEEYGNLIWVWSDDVDWEPRVRMEMASDTANRYFQGKESIALAVARRRIKTSGDVMAALTLIPIIKPVHAAFARVVEAEYPHLRI</sequence>
<protein>
    <recommendedName>
        <fullName evidence="2">SCP2 domain-containing protein</fullName>
    </recommendedName>
</protein>
<organism evidence="1">
    <name type="scientific">Paraconexibacter sp. AEG42_29</name>
    <dbReference type="NCBI Taxonomy" id="2997339"/>
    <lineage>
        <taxon>Bacteria</taxon>
        <taxon>Bacillati</taxon>
        <taxon>Actinomycetota</taxon>
        <taxon>Thermoleophilia</taxon>
        <taxon>Solirubrobacterales</taxon>
        <taxon>Paraconexibacteraceae</taxon>
        <taxon>Paraconexibacter</taxon>
    </lineage>
</organism>